<feature type="signal peptide" evidence="6">
    <location>
        <begin position="1"/>
        <end position="25"/>
    </location>
</feature>
<dbReference type="GO" id="GO:0005576">
    <property type="term" value="C:extracellular region"/>
    <property type="evidence" value="ECO:0007669"/>
    <property type="project" value="InterPro"/>
</dbReference>
<dbReference type="OrthoDB" id="6020543at2759"/>
<dbReference type="AlphaFoldDB" id="A0A0A1WI42"/>
<keyword evidence="4" id="KW-1015">Disulfide bond</keyword>
<feature type="domain" description="Chitin-binding type-2" evidence="7">
    <location>
        <begin position="189"/>
        <end position="249"/>
    </location>
</feature>
<keyword evidence="1" id="KW-0147">Chitin-binding</keyword>
<dbReference type="SUPFAM" id="SSF57625">
    <property type="entry name" value="Invertebrate chitin-binding proteins"/>
    <property type="match status" value="3"/>
</dbReference>
<protein>
    <submittedName>
        <fullName evidence="8">Peritrophin-1</fullName>
    </submittedName>
</protein>
<dbReference type="InterPro" id="IPR036508">
    <property type="entry name" value="Chitin-bd_dom_sf"/>
</dbReference>
<reference evidence="8" key="1">
    <citation type="submission" date="2014-11" db="EMBL/GenBank/DDBJ databases">
        <authorList>
            <person name="Geib S."/>
        </authorList>
    </citation>
    <scope>NUCLEOTIDE SEQUENCE</scope>
</reference>
<name>A0A0A1WI42_ZEUCU</name>
<dbReference type="Gene3D" id="2.170.140.10">
    <property type="entry name" value="Chitin binding domain"/>
    <property type="match status" value="3"/>
</dbReference>
<dbReference type="InterPro" id="IPR002557">
    <property type="entry name" value="Chitin-bd_dom"/>
</dbReference>
<evidence type="ECO:0000256" key="6">
    <source>
        <dbReference type="SAM" id="SignalP"/>
    </source>
</evidence>
<evidence type="ECO:0000256" key="4">
    <source>
        <dbReference type="ARBA" id="ARBA00023157"/>
    </source>
</evidence>
<keyword evidence="5" id="KW-0325">Glycoprotein</keyword>
<evidence type="ECO:0000256" key="3">
    <source>
        <dbReference type="ARBA" id="ARBA00022737"/>
    </source>
</evidence>
<feature type="chain" id="PRO_5001982548" evidence="6">
    <location>
        <begin position="26"/>
        <end position="319"/>
    </location>
</feature>
<gene>
    <name evidence="8" type="primary">Aper1_6</name>
    <name evidence="8" type="ORF">g.56820</name>
</gene>
<keyword evidence="3" id="KW-0677">Repeat</keyword>
<feature type="domain" description="Chitin-binding type-2" evidence="7">
    <location>
        <begin position="28"/>
        <end position="86"/>
    </location>
</feature>
<evidence type="ECO:0000256" key="5">
    <source>
        <dbReference type="ARBA" id="ARBA00023180"/>
    </source>
</evidence>
<evidence type="ECO:0000256" key="1">
    <source>
        <dbReference type="ARBA" id="ARBA00022669"/>
    </source>
</evidence>
<evidence type="ECO:0000256" key="2">
    <source>
        <dbReference type="ARBA" id="ARBA00022729"/>
    </source>
</evidence>
<reference evidence="8" key="2">
    <citation type="journal article" date="2015" name="Gigascience">
        <title>Reconstructing a comprehensive transcriptome assembly of a white-pupal translocated strain of the pest fruit fly Bactrocera cucurbitae.</title>
        <authorList>
            <person name="Sim S.B."/>
            <person name="Calla B."/>
            <person name="Hall B."/>
            <person name="DeRego T."/>
            <person name="Geib S.M."/>
        </authorList>
    </citation>
    <scope>NUCLEOTIDE SEQUENCE</scope>
</reference>
<keyword evidence="2 6" id="KW-0732">Signal</keyword>
<dbReference type="PROSITE" id="PS50940">
    <property type="entry name" value="CHIT_BIND_II"/>
    <property type="match status" value="3"/>
</dbReference>
<organism evidence="8">
    <name type="scientific">Zeugodacus cucurbitae</name>
    <name type="common">Melon fruit fly</name>
    <name type="synonym">Bactrocera cucurbitae</name>
    <dbReference type="NCBI Taxonomy" id="28588"/>
    <lineage>
        <taxon>Eukaryota</taxon>
        <taxon>Metazoa</taxon>
        <taxon>Ecdysozoa</taxon>
        <taxon>Arthropoda</taxon>
        <taxon>Hexapoda</taxon>
        <taxon>Insecta</taxon>
        <taxon>Pterygota</taxon>
        <taxon>Neoptera</taxon>
        <taxon>Endopterygota</taxon>
        <taxon>Diptera</taxon>
        <taxon>Brachycera</taxon>
        <taxon>Muscomorpha</taxon>
        <taxon>Tephritoidea</taxon>
        <taxon>Tephritidae</taxon>
        <taxon>Zeugodacus</taxon>
        <taxon>Zeugodacus</taxon>
    </lineage>
</organism>
<dbReference type="Pfam" id="PF01607">
    <property type="entry name" value="CBM_14"/>
    <property type="match status" value="3"/>
</dbReference>
<dbReference type="PANTHER" id="PTHR23301:SF106">
    <property type="entry name" value="CHITIN-BINDING TYPE-2 DOMAIN-CONTAINING PROTEIN-RELATED"/>
    <property type="match status" value="1"/>
</dbReference>
<proteinExistence type="predicted"/>
<accession>A0A0A1WI42</accession>
<dbReference type="SMART" id="SM00494">
    <property type="entry name" value="ChtBD2"/>
    <property type="match status" value="3"/>
</dbReference>
<dbReference type="InterPro" id="IPR051940">
    <property type="entry name" value="Chitin_bind-dev_reg"/>
</dbReference>
<sequence length="319" mass="36153">MLRNKCMLHGLLLVYAAILNVTVHGKFYRECIGFENDQKYVVSEDDCAKYIYCDGKNSFEGECLADNYFNAKEGKCDERAAVECKVGQQLMGENKPFNSQEVYGPGGSSSDGWRVDPVNAFNSNFNNENKFGNNWNAFEGYVMSQQQAKQQQQLLGLGGGVVGSEPVIGMAQNAIDMGSSDSSIAMAQPPVCPRRYGLQNVIYLPNTQSCAAYYVCYNGIALPMTCPRHMHFNQETSHCVRQDNMYCPYNRPVRLICNRGVYDYIPHPRNCGYYYFCSNGYLMIFQCPFQYLWDYERRSCVKRSEAKCFSSDIAEAMFG</sequence>
<evidence type="ECO:0000259" key="7">
    <source>
        <dbReference type="PROSITE" id="PS50940"/>
    </source>
</evidence>
<dbReference type="PANTHER" id="PTHR23301">
    <property type="entry name" value="CHITIN BINDING PERITROPHIN-A"/>
    <property type="match status" value="1"/>
</dbReference>
<evidence type="ECO:0000313" key="8">
    <source>
        <dbReference type="EMBL" id="JAC98708.1"/>
    </source>
</evidence>
<dbReference type="GO" id="GO:0008061">
    <property type="term" value="F:chitin binding"/>
    <property type="evidence" value="ECO:0007669"/>
    <property type="project" value="UniProtKB-KW"/>
</dbReference>
<dbReference type="EMBL" id="GBXI01015583">
    <property type="protein sequence ID" value="JAC98708.1"/>
    <property type="molecule type" value="Transcribed_RNA"/>
</dbReference>
<feature type="domain" description="Chitin-binding type-2" evidence="7">
    <location>
        <begin position="254"/>
        <end position="310"/>
    </location>
</feature>